<gene>
    <name evidence="2" type="ORF">FSB_LOCUS50340</name>
</gene>
<evidence type="ECO:0000313" key="2">
    <source>
        <dbReference type="EMBL" id="SPD22458.1"/>
    </source>
</evidence>
<proteinExistence type="predicted"/>
<organism evidence="2">
    <name type="scientific">Fagus sylvatica</name>
    <name type="common">Beechnut</name>
    <dbReference type="NCBI Taxonomy" id="28930"/>
    <lineage>
        <taxon>Eukaryota</taxon>
        <taxon>Viridiplantae</taxon>
        <taxon>Streptophyta</taxon>
        <taxon>Embryophyta</taxon>
        <taxon>Tracheophyta</taxon>
        <taxon>Spermatophyta</taxon>
        <taxon>Magnoliopsida</taxon>
        <taxon>eudicotyledons</taxon>
        <taxon>Gunneridae</taxon>
        <taxon>Pentapetalae</taxon>
        <taxon>rosids</taxon>
        <taxon>fabids</taxon>
        <taxon>Fagales</taxon>
        <taxon>Fagaceae</taxon>
        <taxon>Fagus</taxon>
    </lineage>
</organism>
<feature type="transmembrane region" description="Helical" evidence="1">
    <location>
        <begin position="20"/>
        <end position="45"/>
    </location>
</feature>
<name>A0A2N9IDG8_FAGSY</name>
<keyword evidence="1" id="KW-0472">Membrane</keyword>
<keyword evidence="1" id="KW-1133">Transmembrane helix</keyword>
<sequence length="127" mass="13401">MGLASRRVLRPSPAVIQNCYVSLFVETWVSVHGVVVGLGLTAWWLEGFGFLVLEPWVSAWAWVHRVVVGFSGFCSLGFGARRGGWAWVDGVVVGRVWVFGGGAVGLGLGLGSPADSPPPITHPTATA</sequence>
<feature type="transmembrane region" description="Helical" evidence="1">
    <location>
        <begin position="92"/>
        <end position="110"/>
    </location>
</feature>
<dbReference type="AlphaFoldDB" id="A0A2N9IDG8"/>
<accession>A0A2N9IDG8</accession>
<reference evidence="2" key="1">
    <citation type="submission" date="2018-02" db="EMBL/GenBank/DDBJ databases">
        <authorList>
            <person name="Cohen D.B."/>
            <person name="Kent A.D."/>
        </authorList>
    </citation>
    <scope>NUCLEOTIDE SEQUENCE</scope>
</reference>
<dbReference type="EMBL" id="OIVN01005445">
    <property type="protein sequence ID" value="SPD22458.1"/>
    <property type="molecule type" value="Genomic_DNA"/>
</dbReference>
<feature type="transmembrane region" description="Helical" evidence="1">
    <location>
        <begin position="57"/>
        <end position="80"/>
    </location>
</feature>
<evidence type="ECO:0000256" key="1">
    <source>
        <dbReference type="SAM" id="Phobius"/>
    </source>
</evidence>
<keyword evidence="1" id="KW-0812">Transmembrane</keyword>
<protein>
    <submittedName>
        <fullName evidence="2">Uncharacterized protein</fullName>
    </submittedName>
</protein>